<sequence>MSSSPLARTSVRRLGAAALTAVAVTGLSLAGASTASAAPGDSGEINIHKPGTPNSDPRDEVKICRFNLAAVNFETVPLVNITVTPQPVTPTRPTLTAAVALTAGLGNTQDYSLPNGQYKVVWTFPGGTPKEKLFTVDCRPTGGVPAGGGGVPTVESSTAGDSGMSLGTTSALAAGGVGVLGLFLARRAARRRTHGAA</sequence>
<evidence type="ECO:0000256" key="3">
    <source>
        <dbReference type="SAM" id="SignalP"/>
    </source>
</evidence>
<dbReference type="AlphaFoldDB" id="A0A1V0U567"/>
<evidence type="ECO:0008006" key="6">
    <source>
        <dbReference type="Google" id="ProtNLM"/>
    </source>
</evidence>
<protein>
    <recommendedName>
        <fullName evidence="6">Gram-positive cocci surface proteins LPxTG domain-containing protein</fullName>
    </recommendedName>
</protein>
<dbReference type="RefSeq" id="WP_030116808.1">
    <property type="nucleotide sequence ID" value="NZ_CP020570.1"/>
</dbReference>
<evidence type="ECO:0000313" key="5">
    <source>
        <dbReference type="Proteomes" id="UP000192445"/>
    </source>
</evidence>
<gene>
    <name evidence="4" type="ORF">B1H20_01240</name>
</gene>
<evidence type="ECO:0000313" key="4">
    <source>
        <dbReference type="EMBL" id="ARF60158.1"/>
    </source>
</evidence>
<organism evidence="4 5">
    <name type="scientific">Streptomyces violaceoruber</name>
    <dbReference type="NCBI Taxonomy" id="1935"/>
    <lineage>
        <taxon>Bacteria</taxon>
        <taxon>Bacillati</taxon>
        <taxon>Actinomycetota</taxon>
        <taxon>Actinomycetes</taxon>
        <taxon>Kitasatosporales</taxon>
        <taxon>Streptomycetaceae</taxon>
        <taxon>Streptomyces</taxon>
        <taxon>Streptomyces violaceoruber group</taxon>
    </lineage>
</organism>
<feature type="region of interest" description="Disordered" evidence="1">
    <location>
        <begin position="33"/>
        <end position="58"/>
    </location>
</feature>
<reference evidence="4 5" key="1">
    <citation type="submission" date="2017-03" db="EMBL/GenBank/DDBJ databases">
        <title>Complete Genome Sequence of a natural compounds producer, Streptomyces violaceus S21.</title>
        <authorList>
            <person name="Zhong C."/>
            <person name="Zhao Z."/>
            <person name="Fu J."/>
            <person name="Zong G."/>
            <person name="Qin R."/>
            <person name="Cao G."/>
        </authorList>
    </citation>
    <scope>NUCLEOTIDE SEQUENCE [LARGE SCALE GENOMIC DNA]</scope>
    <source>
        <strain evidence="4 5">S21</strain>
    </source>
</reference>
<feature type="transmembrane region" description="Helical" evidence="2">
    <location>
        <begin position="164"/>
        <end position="185"/>
    </location>
</feature>
<keyword evidence="2" id="KW-0472">Membrane</keyword>
<dbReference type="STRING" id="1935.B1H20_01240"/>
<keyword evidence="2" id="KW-1133">Transmembrane helix</keyword>
<accession>A0A1V0U567</accession>
<name>A0A1V0U567_STRVN</name>
<dbReference type="GeneID" id="63978100"/>
<feature type="chain" id="PRO_5010732151" description="Gram-positive cocci surface proteins LPxTG domain-containing protein" evidence="3">
    <location>
        <begin position="38"/>
        <end position="197"/>
    </location>
</feature>
<evidence type="ECO:0000256" key="2">
    <source>
        <dbReference type="SAM" id="Phobius"/>
    </source>
</evidence>
<keyword evidence="2" id="KW-0812">Transmembrane</keyword>
<dbReference type="Proteomes" id="UP000192445">
    <property type="component" value="Chromosome"/>
</dbReference>
<proteinExistence type="predicted"/>
<keyword evidence="3" id="KW-0732">Signal</keyword>
<dbReference type="OrthoDB" id="4200847at2"/>
<evidence type="ECO:0000256" key="1">
    <source>
        <dbReference type="SAM" id="MobiDB-lite"/>
    </source>
</evidence>
<feature type="signal peptide" evidence="3">
    <location>
        <begin position="1"/>
        <end position="37"/>
    </location>
</feature>
<dbReference type="EMBL" id="CP020570">
    <property type="protein sequence ID" value="ARF60158.1"/>
    <property type="molecule type" value="Genomic_DNA"/>
</dbReference>
<dbReference type="KEGG" id="svu:B1H20_01240"/>